<name>A0AAU8LXV2_9BACT</name>
<proteinExistence type="predicted"/>
<dbReference type="EMBL" id="CP159373">
    <property type="protein sequence ID" value="XCN74045.1"/>
    <property type="molecule type" value="Genomic_DNA"/>
</dbReference>
<gene>
    <name evidence="1" type="ORF">Q3M24_04610</name>
</gene>
<protein>
    <submittedName>
        <fullName evidence="1">Uncharacterized protein</fullName>
    </submittedName>
</protein>
<reference evidence="1" key="1">
    <citation type="journal article" date="2024" name="Syst. Appl. Microbiol.">
        <title>First single-strain enrichments of Electrothrix cable bacteria, description of E. aestuarii sp. nov. and E. rattekaaiensis sp. nov., and proposal of a cable bacteria taxonomy following the rules of the SeqCode.</title>
        <authorList>
            <person name="Plum-Jensen L.E."/>
            <person name="Schramm A."/>
            <person name="Marshall I.P.G."/>
        </authorList>
    </citation>
    <scope>NUCLEOTIDE SEQUENCE</scope>
    <source>
        <strain evidence="1">Rat1</strain>
    </source>
</reference>
<dbReference type="AlphaFoldDB" id="A0AAU8LXV2"/>
<reference evidence="1" key="2">
    <citation type="submission" date="2024-06" db="EMBL/GenBank/DDBJ databases">
        <authorList>
            <person name="Plum-Jensen L.E."/>
            <person name="Schramm A."/>
            <person name="Marshall I.P.G."/>
        </authorList>
    </citation>
    <scope>NUCLEOTIDE SEQUENCE</scope>
    <source>
        <strain evidence="1">Rat1</strain>
    </source>
</reference>
<organism evidence="1">
    <name type="scientific">Candidatus Electrothrix aestuarii</name>
    <dbReference type="NCBI Taxonomy" id="3062594"/>
    <lineage>
        <taxon>Bacteria</taxon>
        <taxon>Pseudomonadati</taxon>
        <taxon>Thermodesulfobacteriota</taxon>
        <taxon>Desulfobulbia</taxon>
        <taxon>Desulfobulbales</taxon>
        <taxon>Desulfobulbaceae</taxon>
        <taxon>Candidatus Electrothrix</taxon>
    </lineage>
</organism>
<evidence type="ECO:0000313" key="1">
    <source>
        <dbReference type="EMBL" id="XCN74045.1"/>
    </source>
</evidence>
<sequence>MKKHYLLAAGIGVLFLIAGGTSAFAGLSGIIAQGDFFDTL</sequence>
<dbReference type="KEGG" id="eaj:Q3M24_04610"/>
<accession>A0AAU8LXV2</accession>